<dbReference type="Proteomes" id="UP000199103">
    <property type="component" value="Chromosome I"/>
</dbReference>
<sequence>MTGRSSDGHPGRHRRHGTQLRTVRADGTPVYRYQPRPGMPPIGVVRFDDDHLADGPAGHRHAHDFLVLIFIESGDGEARIDGRQQILGPGDVYAVPAGQVLGSGTPTAISRCSAWAVFFTADAVIGGDAGSPLHWSRHPLLSLFAPGRSPAAGILTVPAALRADWSRWYADLQAELAEPGRLGAAQATIATLTRLLVAASRLDPNPSGAAPIDPLVTRVFEVIEARYAEPISTRDVADELGYTAGHLTTMIRERTGRTVLDWITERRMGEVRRLLAETDLSVRAIATRTGHRDGEYLTRRFRDRYGSTPLQWRQAMIRRPDR</sequence>
<evidence type="ECO:0000256" key="2">
    <source>
        <dbReference type="ARBA" id="ARBA00023125"/>
    </source>
</evidence>
<feature type="domain" description="HTH araC/xylS-type" evidence="4">
    <location>
        <begin position="217"/>
        <end position="315"/>
    </location>
</feature>
<dbReference type="InterPro" id="IPR003313">
    <property type="entry name" value="AraC-bd"/>
</dbReference>
<dbReference type="EMBL" id="LT629772">
    <property type="protein sequence ID" value="SDT17218.1"/>
    <property type="molecule type" value="Genomic_DNA"/>
</dbReference>
<dbReference type="SMART" id="SM00342">
    <property type="entry name" value="HTH_ARAC"/>
    <property type="match status" value="1"/>
</dbReference>
<dbReference type="AlphaFoldDB" id="A0A1H1Y6S9"/>
<keyword evidence="3" id="KW-0804">Transcription</keyword>
<organism evidence="5 6">
    <name type="scientific">Microlunatus soli</name>
    <dbReference type="NCBI Taxonomy" id="630515"/>
    <lineage>
        <taxon>Bacteria</taxon>
        <taxon>Bacillati</taxon>
        <taxon>Actinomycetota</taxon>
        <taxon>Actinomycetes</taxon>
        <taxon>Propionibacteriales</taxon>
        <taxon>Propionibacteriaceae</taxon>
        <taxon>Microlunatus</taxon>
    </lineage>
</organism>
<dbReference type="Pfam" id="PF02311">
    <property type="entry name" value="AraC_binding"/>
    <property type="match status" value="1"/>
</dbReference>
<reference evidence="5 6" key="1">
    <citation type="submission" date="2016-10" db="EMBL/GenBank/DDBJ databases">
        <authorList>
            <person name="de Groot N.N."/>
        </authorList>
    </citation>
    <scope>NUCLEOTIDE SEQUENCE [LARGE SCALE GENOMIC DNA]</scope>
    <source>
        <strain evidence="5 6">DSM 21800</strain>
    </source>
</reference>
<protein>
    <submittedName>
        <fullName evidence="5">AraC-type DNA-binding protein</fullName>
    </submittedName>
</protein>
<dbReference type="InterPro" id="IPR018060">
    <property type="entry name" value="HTH_AraC"/>
</dbReference>
<dbReference type="SUPFAM" id="SSF46689">
    <property type="entry name" value="Homeodomain-like"/>
    <property type="match status" value="2"/>
</dbReference>
<dbReference type="PANTHER" id="PTHR46796">
    <property type="entry name" value="HTH-TYPE TRANSCRIPTIONAL ACTIVATOR RHAS-RELATED"/>
    <property type="match status" value="1"/>
</dbReference>
<evidence type="ECO:0000256" key="3">
    <source>
        <dbReference type="ARBA" id="ARBA00023163"/>
    </source>
</evidence>
<accession>A0A1H1Y6S9</accession>
<proteinExistence type="predicted"/>
<evidence type="ECO:0000256" key="1">
    <source>
        <dbReference type="ARBA" id="ARBA00023015"/>
    </source>
</evidence>
<keyword evidence="2 5" id="KW-0238">DNA-binding</keyword>
<name>A0A1H1Y6S9_9ACTN</name>
<evidence type="ECO:0000313" key="5">
    <source>
        <dbReference type="EMBL" id="SDT17218.1"/>
    </source>
</evidence>
<evidence type="ECO:0000313" key="6">
    <source>
        <dbReference type="Proteomes" id="UP000199103"/>
    </source>
</evidence>
<dbReference type="STRING" id="630515.SAMN04489812_4428"/>
<evidence type="ECO:0000259" key="4">
    <source>
        <dbReference type="PROSITE" id="PS01124"/>
    </source>
</evidence>
<dbReference type="SUPFAM" id="SSF51215">
    <property type="entry name" value="Regulatory protein AraC"/>
    <property type="match status" value="1"/>
</dbReference>
<dbReference type="Gene3D" id="1.10.10.60">
    <property type="entry name" value="Homeodomain-like"/>
    <property type="match status" value="1"/>
</dbReference>
<keyword evidence="1" id="KW-0805">Transcription regulation</keyword>
<dbReference type="InterPro" id="IPR050204">
    <property type="entry name" value="AraC_XylS_family_regulators"/>
</dbReference>
<dbReference type="InterPro" id="IPR014710">
    <property type="entry name" value="RmlC-like_jellyroll"/>
</dbReference>
<dbReference type="GO" id="GO:0003700">
    <property type="term" value="F:DNA-binding transcription factor activity"/>
    <property type="evidence" value="ECO:0007669"/>
    <property type="project" value="InterPro"/>
</dbReference>
<dbReference type="RefSeq" id="WP_197679811.1">
    <property type="nucleotide sequence ID" value="NZ_LT629772.1"/>
</dbReference>
<gene>
    <name evidence="5" type="ORF">SAMN04489812_4428</name>
</gene>
<dbReference type="InterPro" id="IPR037923">
    <property type="entry name" value="HTH-like"/>
</dbReference>
<dbReference type="PROSITE" id="PS01124">
    <property type="entry name" value="HTH_ARAC_FAMILY_2"/>
    <property type="match status" value="1"/>
</dbReference>
<dbReference type="Gene3D" id="2.60.120.10">
    <property type="entry name" value="Jelly Rolls"/>
    <property type="match status" value="1"/>
</dbReference>
<dbReference type="Pfam" id="PF12833">
    <property type="entry name" value="HTH_18"/>
    <property type="match status" value="1"/>
</dbReference>
<keyword evidence="6" id="KW-1185">Reference proteome</keyword>
<dbReference type="InterPro" id="IPR009057">
    <property type="entry name" value="Homeodomain-like_sf"/>
</dbReference>
<dbReference type="PANTHER" id="PTHR46796:SF2">
    <property type="entry name" value="TRANSCRIPTIONAL REGULATORY PROTEIN"/>
    <property type="match status" value="1"/>
</dbReference>
<dbReference type="GO" id="GO:0043565">
    <property type="term" value="F:sequence-specific DNA binding"/>
    <property type="evidence" value="ECO:0007669"/>
    <property type="project" value="InterPro"/>
</dbReference>